<dbReference type="Gene3D" id="3.30.450.90">
    <property type="match status" value="1"/>
</dbReference>
<evidence type="ECO:0000256" key="2">
    <source>
        <dbReference type="ARBA" id="ARBA00022741"/>
    </source>
</evidence>
<dbReference type="InterPro" id="IPR027417">
    <property type="entry name" value="P-loop_NTPase"/>
</dbReference>
<name>A0ABY4ALQ7_9BURK</name>
<dbReference type="InterPro" id="IPR001482">
    <property type="entry name" value="T2SS/T4SS_dom"/>
</dbReference>
<dbReference type="Gene3D" id="3.40.50.300">
    <property type="entry name" value="P-loop containing nucleotide triphosphate hydrolases"/>
    <property type="match status" value="1"/>
</dbReference>
<keyword evidence="6" id="KW-1185">Reference proteome</keyword>
<dbReference type="Pfam" id="PF00437">
    <property type="entry name" value="T2SSE"/>
    <property type="match status" value="1"/>
</dbReference>
<accession>A0ABY4ALQ7</accession>
<evidence type="ECO:0000313" key="5">
    <source>
        <dbReference type="EMBL" id="UOD51239.1"/>
    </source>
</evidence>
<dbReference type="Proteomes" id="UP000831607">
    <property type="component" value="Chromosome"/>
</dbReference>
<keyword evidence="3" id="KW-0067">ATP-binding</keyword>
<dbReference type="SUPFAM" id="SSF52540">
    <property type="entry name" value="P-loop containing nucleoside triphosphate hydrolases"/>
    <property type="match status" value="1"/>
</dbReference>
<organism evidence="5 6">
    <name type="scientific">Orrella daihaiensis</name>
    <dbReference type="NCBI Taxonomy" id="2782176"/>
    <lineage>
        <taxon>Bacteria</taxon>
        <taxon>Pseudomonadati</taxon>
        <taxon>Pseudomonadota</taxon>
        <taxon>Betaproteobacteria</taxon>
        <taxon>Burkholderiales</taxon>
        <taxon>Alcaligenaceae</taxon>
        <taxon>Orrella</taxon>
    </lineage>
</organism>
<evidence type="ECO:0000256" key="1">
    <source>
        <dbReference type="ARBA" id="ARBA00006611"/>
    </source>
</evidence>
<sequence>MKRAQGTASVLMLGESLMHEAIGVMGVDTALTIDNVEPLFDRLHVPDPQLASQMCPVRLPDGTAQVWVLPEYAHHDQARALVLALAQLGMSIAKPSRQIVPPARLGELNRGLRHGKTTQAVLRVAASTPKHVLVTLLDDLITWALKADASDIHLTVRHAQPYADVAFSINGGCFRPAHFRMLSTEVVLELLAVSWMTVQGGNGAVFDVTCEQQGRFERTIGGDVVGLRWASLVIQGGVSVCWRLLNRVCWQVAPSLDELGYDPTQYAAMLRATHGHGGLVVFAGLVGSGKSTSLAALMKLIPTTRKIITLEDPVEYVIDNALQCPVAGFDAQAVTGQLASKLKTIKRSAAHDVLIGELRDTLGGQAVVDLVLAGTNVYTTVHASSALQILTRLSSDLIGVPESLLVMPGFIKLLVYQVLLKQLCTACSQSASDWLASADGLPDQPQSLLSDKLEWLERLAQVTNGNWQDWRFRNHAGCAACQRHEDSHGTGYRDRLLIAEMIEPAALPGFYPALAGRSLWQQVASWQLAAGTQASELTGYLPVVNAAQVHLNQGLIDPLDYVLRFAPVLTESV</sequence>
<evidence type="ECO:0000259" key="4">
    <source>
        <dbReference type="Pfam" id="PF00437"/>
    </source>
</evidence>
<reference evidence="5 6" key="1">
    <citation type="submission" date="2020-11" db="EMBL/GenBank/DDBJ databases">
        <title>Algicoccus daihaiensis sp.nov., isolated from Daihai Lake in Inner Mongolia.</title>
        <authorList>
            <person name="Kai J."/>
        </authorList>
    </citation>
    <scope>NUCLEOTIDE SEQUENCE [LARGE SCALE GENOMIC DNA]</scope>
    <source>
        <strain evidence="6">f23</strain>
    </source>
</reference>
<comment type="similarity">
    <text evidence="1">Belongs to the GSP E family.</text>
</comment>
<gene>
    <name evidence="5" type="primary">tadA</name>
    <name evidence="5" type="ORF">DHf2319_04935</name>
</gene>
<proteinExistence type="inferred from homology"/>
<keyword evidence="2" id="KW-0547">Nucleotide-binding</keyword>
<dbReference type="PANTHER" id="PTHR30258">
    <property type="entry name" value="TYPE II SECRETION SYSTEM PROTEIN GSPE-RELATED"/>
    <property type="match status" value="1"/>
</dbReference>
<dbReference type="PANTHER" id="PTHR30258:SF3">
    <property type="entry name" value="SLL1921 PROTEIN"/>
    <property type="match status" value="1"/>
</dbReference>
<dbReference type="EMBL" id="CP063982">
    <property type="protein sequence ID" value="UOD51239.1"/>
    <property type="molecule type" value="Genomic_DNA"/>
</dbReference>
<protein>
    <submittedName>
        <fullName evidence="5">Flp pilus assembly complex ATPase component TadA</fullName>
    </submittedName>
</protein>
<feature type="domain" description="Bacterial type II secretion system protein E" evidence="4">
    <location>
        <begin position="131"/>
        <end position="503"/>
    </location>
</feature>
<evidence type="ECO:0000256" key="3">
    <source>
        <dbReference type="ARBA" id="ARBA00022840"/>
    </source>
</evidence>
<dbReference type="RefSeq" id="WP_243479705.1">
    <property type="nucleotide sequence ID" value="NZ_CP063982.1"/>
</dbReference>
<evidence type="ECO:0000313" key="6">
    <source>
        <dbReference type="Proteomes" id="UP000831607"/>
    </source>
</evidence>